<name>X0WAN4_9ZZZZ</name>
<evidence type="ECO:0000256" key="1">
    <source>
        <dbReference type="SAM" id="Coils"/>
    </source>
</evidence>
<keyword evidence="1" id="KW-0175">Coiled coil</keyword>
<evidence type="ECO:0000313" key="2">
    <source>
        <dbReference type="EMBL" id="GAG21648.1"/>
    </source>
</evidence>
<protein>
    <submittedName>
        <fullName evidence="2">Uncharacterized protein</fullName>
    </submittedName>
</protein>
<accession>X0WAN4</accession>
<dbReference type="Pfam" id="PF23984">
    <property type="entry name" value="DUF7307"/>
    <property type="match status" value="1"/>
</dbReference>
<feature type="coiled-coil region" evidence="1">
    <location>
        <begin position="13"/>
        <end position="47"/>
    </location>
</feature>
<proteinExistence type="predicted"/>
<dbReference type="InterPro" id="IPR055731">
    <property type="entry name" value="Pam3_gp33-like"/>
</dbReference>
<reference evidence="2" key="1">
    <citation type="journal article" date="2014" name="Front. Microbiol.">
        <title>High frequency of phylogenetically diverse reductive dehalogenase-homologous genes in deep subseafloor sedimentary metagenomes.</title>
        <authorList>
            <person name="Kawai M."/>
            <person name="Futagami T."/>
            <person name="Toyoda A."/>
            <person name="Takaki Y."/>
            <person name="Nishi S."/>
            <person name="Hori S."/>
            <person name="Arai W."/>
            <person name="Tsubouchi T."/>
            <person name="Morono Y."/>
            <person name="Uchiyama I."/>
            <person name="Ito T."/>
            <person name="Fujiyama A."/>
            <person name="Inagaki F."/>
            <person name="Takami H."/>
        </authorList>
    </citation>
    <scope>NUCLEOTIDE SEQUENCE</scope>
    <source>
        <strain evidence="2">Expedition CK06-06</strain>
    </source>
</reference>
<gene>
    <name evidence="2" type="ORF">S01H1_49361</name>
</gene>
<comment type="caution">
    <text evidence="2">The sequence shown here is derived from an EMBL/GenBank/DDBJ whole genome shotgun (WGS) entry which is preliminary data.</text>
</comment>
<dbReference type="EMBL" id="BARS01031749">
    <property type="protein sequence ID" value="GAG21648.1"/>
    <property type="molecule type" value="Genomic_DNA"/>
</dbReference>
<dbReference type="AlphaFoldDB" id="X0WAN4"/>
<sequence length="136" mass="15416">MSETTERDLVIQLKNALAAKREASKALKNIEEEYNKAESALIELLESRNAKASAKYEGVGSFTLVKPRLHANSKIEDSDRLFQFLRESNREDLIKTRVSPASLSSFVSELVEEGKKIPEEFISIHYTTRLLFVSPK</sequence>
<organism evidence="2">
    <name type="scientific">marine sediment metagenome</name>
    <dbReference type="NCBI Taxonomy" id="412755"/>
    <lineage>
        <taxon>unclassified sequences</taxon>
        <taxon>metagenomes</taxon>
        <taxon>ecological metagenomes</taxon>
    </lineage>
</organism>